<dbReference type="EMBL" id="BOMB01000004">
    <property type="protein sequence ID" value="GID09986.1"/>
    <property type="molecule type" value="Genomic_DNA"/>
</dbReference>
<gene>
    <name evidence="2" type="ORF">Aru02nite_08750</name>
</gene>
<comment type="caution">
    <text evidence="2">The sequence shown here is derived from an EMBL/GenBank/DDBJ whole genome shotgun (WGS) entry which is preliminary data.</text>
</comment>
<reference evidence="2" key="1">
    <citation type="submission" date="2021-01" db="EMBL/GenBank/DDBJ databases">
        <title>Whole genome shotgun sequence of Actinocatenispora rupis NBRC 107355.</title>
        <authorList>
            <person name="Komaki H."/>
            <person name="Tamura T."/>
        </authorList>
    </citation>
    <scope>NUCLEOTIDE SEQUENCE</scope>
    <source>
        <strain evidence="2">NBRC 107355</strain>
    </source>
</reference>
<protein>
    <submittedName>
        <fullName evidence="2">Uncharacterized protein</fullName>
    </submittedName>
</protein>
<dbReference type="AlphaFoldDB" id="A0A8J3IU70"/>
<evidence type="ECO:0000256" key="1">
    <source>
        <dbReference type="SAM" id="MobiDB-lite"/>
    </source>
</evidence>
<accession>A0A8J3IU70</accession>
<proteinExistence type="predicted"/>
<keyword evidence="3" id="KW-1185">Reference proteome</keyword>
<evidence type="ECO:0000313" key="3">
    <source>
        <dbReference type="Proteomes" id="UP000612808"/>
    </source>
</evidence>
<name>A0A8J3IU70_9ACTN</name>
<feature type="region of interest" description="Disordered" evidence="1">
    <location>
        <begin position="139"/>
        <end position="159"/>
    </location>
</feature>
<organism evidence="2 3">
    <name type="scientific">Actinocatenispora rupis</name>
    <dbReference type="NCBI Taxonomy" id="519421"/>
    <lineage>
        <taxon>Bacteria</taxon>
        <taxon>Bacillati</taxon>
        <taxon>Actinomycetota</taxon>
        <taxon>Actinomycetes</taxon>
        <taxon>Micromonosporales</taxon>
        <taxon>Micromonosporaceae</taxon>
        <taxon>Actinocatenispora</taxon>
    </lineage>
</organism>
<sequence>MTGTDEPLAAWRRQIFFRLMYLADVALDGEDVDLDFGADSLRALGRVLVDRFGAGSALPEWSFVEAAATYVGESLLRLAGGSWGWADDPDGGAPIVRADPALGLAPVAPVALVMAAAGDGGRLAAQYEEWRRAVSARETARPGWHPVKEPTNADAPSSDSAHLRGWLAERRAAFPDWARRYPEVRWDFSPESLDALETVLRREVRSPEALHDPAARAFRDGAAWYLGEVLRLGLGGEWCYDDRLAADETFEYVEGVGPTESESIPAVWLEIALTEPGALRAHYLDFSS</sequence>
<dbReference type="RefSeq" id="WP_203655046.1">
    <property type="nucleotide sequence ID" value="NZ_BAAAZM010000002.1"/>
</dbReference>
<dbReference type="Proteomes" id="UP000612808">
    <property type="component" value="Unassembled WGS sequence"/>
</dbReference>
<evidence type="ECO:0000313" key="2">
    <source>
        <dbReference type="EMBL" id="GID09986.1"/>
    </source>
</evidence>